<evidence type="ECO:0000259" key="3">
    <source>
        <dbReference type="PROSITE" id="PS51352"/>
    </source>
</evidence>
<dbReference type="Pfam" id="PF00085">
    <property type="entry name" value="Thioredoxin"/>
    <property type="match status" value="1"/>
</dbReference>
<evidence type="ECO:0000256" key="1">
    <source>
        <dbReference type="ARBA" id="ARBA00006347"/>
    </source>
</evidence>
<feature type="transmembrane region" description="Helical" evidence="2">
    <location>
        <begin position="20"/>
        <end position="43"/>
    </location>
</feature>
<organism evidence="4">
    <name type="scientific">marine metagenome</name>
    <dbReference type="NCBI Taxonomy" id="408172"/>
    <lineage>
        <taxon>unclassified sequences</taxon>
        <taxon>metagenomes</taxon>
        <taxon>ecological metagenomes</taxon>
    </lineage>
</organism>
<dbReference type="PROSITE" id="PS00194">
    <property type="entry name" value="THIOREDOXIN_1"/>
    <property type="match status" value="1"/>
</dbReference>
<proteinExistence type="inferred from homology"/>
<evidence type="ECO:0000313" key="4">
    <source>
        <dbReference type="EMBL" id="SVA46042.1"/>
    </source>
</evidence>
<accession>A0A381W0N0</accession>
<dbReference type="GO" id="GO:0006457">
    <property type="term" value="P:protein folding"/>
    <property type="evidence" value="ECO:0007669"/>
    <property type="project" value="TreeGrafter"/>
</dbReference>
<dbReference type="SUPFAM" id="SSF52833">
    <property type="entry name" value="Thioredoxin-like"/>
    <property type="match status" value="1"/>
</dbReference>
<dbReference type="PANTHER" id="PTHR45672">
    <property type="entry name" value="PROTEIN DISULFIDE-ISOMERASE C17H9.14C-RELATED"/>
    <property type="match status" value="1"/>
</dbReference>
<protein>
    <recommendedName>
        <fullName evidence="3">Thioredoxin domain-containing protein</fullName>
    </recommendedName>
</protein>
<evidence type="ECO:0000256" key="2">
    <source>
        <dbReference type="SAM" id="Phobius"/>
    </source>
</evidence>
<reference evidence="4" key="1">
    <citation type="submission" date="2018-05" db="EMBL/GenBank/DDBJ databases">
        <authorList>
            <person name="Lanie J.A."/>
            <person name="Ng W.-L."/>
            <person name="Kazmierczak K.M."/>
            <person name="Andrzejewski T.M."/>
            <person name="Davidsen T.M."/>
            <person name="Wayne K.J."/>
            <person name="Tettelin H."/>
            <person name="Glass J.I."/>
            <person name="Rusch D."/>
            <person name="Podicherti R."/>
            <person name="Tsui H.-C.T."/>
            <person name="Winkler M.E."/>
        </authorList>
    </citation>
    <scope>NUCLEOTIDE SEQUENCE</scope>
</reference>
<keyword evidence="2" id="KW-0472">Membrane</keyword>
<dbReference type="InterPro" id="IPR051063">
    <property type="entry name" value="PDI"/>
</dbReference>
<dbReference type="Gene3D" id="3.40.30.10">
    <property type="entry name" value="Glutaredoxin"/>
    <property type="match status" value="1"/>
</dbReference>
<name>A0A381W0N0_9ZZZZ</name>
<dbReference type="EMBL" id="UINC01010341">
    <property type="protein sequence ID" value="SVA46042.1"/>
    <property type="molecule type" value="Genomic_DNA"/>
</dbReference>
<dbReference type="GO" id="GO:0003756">
    <property type="term" value="F:protein disulfide isomerase activity"/>
    <property type="evidence" value="ECO:0007669"/>
    <property type="project" value="TreeGrafter"/>
</dbReference>
<keyword evidence="2" id="KW-0812">Transmembrane</keyword>
<sequence>MFGKYLKAIQNFLSKIVKNISKLALLEKILLLVALTIVIIVIYKFREDIKNFFNSILVRVGIKQQEFYTNEPQQDDFKVEAIQVKSQAGKQLVLFYAPWCPHCKDMLPDWDRFTEANRSNVAVKKVNSELEPELIKEYDIQGFPTILLLDGSGKTIAKYEGERDAKSLSDFVNRQ</sequence>
<dbReference type="InterPro" id="IPR036249">
    <property type="entry name" value="Thioredoxin-like_sf"/>
</dbReference>
<dbReference type="AlphaFoldDB" id="A0A381W0N0"/>
<dbReference type="CDD" id="cd02961">
    <property type="entry name" value="PDI_a_family"/>
    <property type="match status" value="1"/>
</dbReference>
<comment type="similarity">
    <text evidence="1">Belongs to the protein disulfide isomerase family.</text>
</comment>
<dbReference type="GO" id="GO:0005783">
    <property type="term" value="C:endoplasmic reticulum"/>
    <property type="evidence" value="ECO:0007669"/>
    <property type="project" value="TreeGrafter"/>
</dbReference>
<gene>
    <name evidence="4" type="ORF">METZ01_LOCUS98896</name>
</gene>
<feature type="domain" description="Thioredoxin" evidence="3">
    <location>
        <begin position="58"/>
        <end position="175"/>
    </location>
</feature>
<keyword evidence="2" id="KW-1133">Transmembrane helix</keyword>
<dbReference type="InterPro" id="IPR017937">
    <property type="entry name" value="Thioredoxin_CS"/>
</dbReference>
<dbReference type="InterPro" id="IPR013766">
    <property type="entry name" value="Thioredoxin_domain"/>
</dbReference>
<dbReference type="PROSITE" id="PS51352">
    <property type="entry name" value="THIOREDOXIN_2"/>
    <property type="match status" value="1"/>
</dbReference>